<name>A0A0L7T0T4_9GAMM</name>
<evidence type="ECO:0000313" key="4">
    <source>
        <dbReference type="EMBL" id="KOC92649.1"/>
    </source>
</evidence>
<dbReference type="OrthoDB" id="9797795at2"/>
<dbReference type="EMBL" id="JRXE01000019">
    <property type="protein sequence ID" value="KOC89002.1"/>
    <property type="molecule type" value="Genomic_DNA"/>
</dbReference>
<organism evidence="3 6">
    <name type="scientific">Winslowiella iniecta</name>
    <dbReference type="NCBI Taxonomy" id="1560201"/>
    <lineage>
        <taxon>Bacteria</taxon>
        <taxon>Pseudomonadati</taxon>
        <taxon>Pseudomonadota</taxon>
        <taxon>Gammaproteobacteria</taxon>
        <taxon>Enterobacterales</taxon>
        <taxon>Erwiniaceae</taxon>
        <taxon>Winslowiella</taxon>
    </lineage>
</organism>
<protein>
    <submittedName>
        <fullName evidence="3">Glycosyl transferase</fullName>
    </submittedName>
</protein>
<dbReference type="Gene3D" id="3.40.50.2000">
    <property type="entry name" value="Glycogen Phosphorylase B"/>
    <property type="match status" value="2"/>
</dbReference>
<dbReference type="Pfam" id="PF01075">
    <property type="entry name" value="Glyco_transf_9"/>
    <property type="match status" value="1"/>
</dbReference>
<sequence length="340" mass="37865">MKILLIRRDNIGDLILTTPLIATLATSLNCKVDVLVNTYNQPILEHNPHVGKVHIYSKLHHRHAGQSAAGVIFRRCKTMIDIRRAGYDVAIIAREQWDKRPLQWARLSGAKRIIAIGENAPPAITDCIPPTQQRNHIVELLNQFAQTLGINQQPGALELYVTEQELTKAAQQLSLPDGVPRYGLQISARKPMQRWQADKFIELAHRLARQENCHFLLFWSPGSADNQQHPGDDEKAQYIIDRCQDIALTPVVTHTLRELMAAVSLCDQMLTSDGGALHIAAGLGKPVVALFGNSDAWFWGPWQVPNKVLSAESRNVGDISVDTVEQQFVQLRESVLKGGA</sequence>
<dbReference type="InterPro" id="IPR002201">
    <property type="entry name" value="Glyco_trans_9"/>
</dbReference>
<dbReference type="RefSeq" id="WP_052900085.1">
    <property type="nucleotide sequence ID" value="NZ_JRXE01000019.1"/>
</dbReference>
<keyword evidence="6" id="KW-1185">Reference proteome</keyword>
<dbReference type="SUPFAM" id="SSF53756">
    <property type="entry name" value="UDP-Glycosyltransferase/glycogen phosphorylase"/>
    <property type="match status" value="1"/>
</dbReference>
<proteinExistence type="predicted"/>
<reference evidence="5 6" key="1">
    <citation type="journal article" date="2015" name="Int. J. Syst. Evol. Microbiol.">
        <title>Erwinia iniecta sp. nov., isolated from Russian wheat aphids (Diuraphis noxia).</title>
        <authorList>
            <person name="Campillo T."/>
            <person name="Luna E."/>
            <person name="Portier P."/>
            <person name="Fischer-Le Saux M."/>
            <person name="Lapitan N."/>
            <person name="Tisserat N.A."/>
            <person name="Leach J.E."/>
        </authorList>
    </citation>
    <scope>NUCLEOTIDE SEQUENCE [LARGE SCALE GENOMIC DNA]</scope>
    <source>
        <strain evidence="3 6">B120</strain>
        <strain evidence="4 5">B149</strain>
    </source>
</reference>
<dbReference type="GO" id="GO:0008713">
    <property type="term" value="F:ADP-heptose-lipopolysaccharide heptosyltransferase activity"/>
    <property type="evidence" value="ECO:0007669"/>
    <property type="project" value="TreeGrafter"/>
</dbReference>
<evidence type="ECO:0000256" key="1">
    <source>
        <dbReference type="ARBA" id="ARBA00022676"/>
    </source>
</evidence>
<dbReference type="Proteomes" id="UP000036851">
    <property type="component" value="Unassembled WGS sequence"/>
</dbReference>
<evidence type="ECO:0000313" key="5">
    <source>
        <dbReference type="Proteomes" id="UP000036851"/>
    </source>
</evidence>
<gene>
    <name evidence="3" type="ORF">NG42_14070</name>
    <name evidence="4" type="ORF">NG43_12895</name>
</gene>
<dbReference type="AlphaFoldDB" id="A0A0L7T0T4"/>
<dbReference type="InterPro" id="IPR051199">
    <property type="entry name" value="LPS_LOS_Heptosyltrfase"/>
</dbReference>
<dbReference type="PATRIC" id="fig|1560201.3.peg.2990"/>
<dbReference type="GO" id="GO:0009244">
    <property type="term" value="P:lipopolysaccharide core region biosynthetic process"/>
    <property type="evidence" value="ECO:0007669"/>
    <property type="project" value="TreeGrafter"/>
</dbReference>
<comment type="caution">
    <text evidence="3">The sequence shown here is derived from an EMBL/GenBank/DDBJ whole genome shotgun (WGS) entry which is preliminary data.</text>
</comment>
<evidence type="ECO:0000313" key="6">
    <source>
        <dbReference type="Proteomes" id="UP000037088"/>
    </source>
</evidence>
<dbReference type="PANTHER" id="PTHR30160">
    <property type="entry name" value="TETRAACYLDISACCHARIDE 4'-KINASE-RELATED"/>
    <property type="match status" value="1"/>
</dbReference>
<dbReference type="PANTHER" id="PTHR30160:SF1">
    <property type="entry name" value="LIPOPOLYSACCHARIDE 1,2-N-ACETYLGLUCOSAMINETRANSFERASE-RELATED"/>
    <property type="match status" value="1"/>
</dbReference>
<accession>A0A0L7T0T4</accession>
<keyword evidence="1" id="KW-0328">Glycosyltransferase</keyword>
<dbReference type="GO" id="GO:0005829">
    <property type="term" value="C:cytosol"/>
    <property type="evidence" value="ECO:0007669"/>
    <property type="project" value="TreeGrafter"/>
</dbReference>
<dbReference type="CDD" id="cd03789">
    <property type="entry name" value="GT9_LPS_heptosyltransferase"/>
    <property type="match status" value="1"/>
</dbReference>
<evidence type="ECO:0000313" key="3">
    <source>
        <dbReference type="EMBL" id="KOC89002.1"/>
    </source>
</evidence>
<dbReference type="EMBL" id="JRXF01000019">
    <property type="protein sequence ID" value="KOC92649.1"/>
    <property type="molecule type" value="Genomic_DNA"/>
</dbReference>
<dbReference type="Proteomes" id="UP000037088">
    <property type="component" value="Unassembled WGS sequence"/>
</dbReference>
<evidence type="ECO:0000256" key="2">
    <source>
        <dbReference type="ARBA" id="ARBA00022679"/>
    </source>
</evidence>
<keyword evidence="2 3" id="KW-0808">Transferase</keyword>
<dbReference type="STRING" id="1560201.NG42_14070"/>